<keyword evidence="3" id="KW-1003">Cell membrane</keyword>
<evidence type="ECO:0000256" key="1">
    <source>
        <dbReference type="ARBA" id="ARBA00004651"/>
    </source>
</evidence>
<evidence type="ECO:0000256" key="3">
    <source>
        <dbReference type="ARBA" id="ARBA00022475"/>
    </source>
</evidence>
<evidence type="ECO:0000256" key="7">
    <source>
        <dbReference type="SAM" id="Phobius"/>
    </source>
</evidence>
<dbReference type="Pfam" id="PF01899">
    <property type="entry name" value="MNHE"/>
    <property type="match status" value="1"/>
</dbReference>
<gene>
    <name evidence="8" type="ORF">DRF75_03520</name>
</gene>
<feature type="transmembrane region" description="Helical" evidence="7">
    <location>
        <begin position="60"/>
        <end position="80"/>
    </location>
</feature>
<reference evidence="8 9" key="1">
    <citation type="submission" date="2018-06" db="EMBL/GenBank/DDBJ databases">
        <title>Complete Genome Sequence of Ehrlichia minasensis Isolated From Cattle.</title>
        <authorList>
            <person name="Aguiar D.M."/>
            <person name="Araujo J.P.A.Jr."/>
            <person name="Nakazato L."/>
            <person name="Bard E."/>
            <person name="Cabezas-Cruz A."/>
        </authorList>
    </citation>
    <scope>NUCLEOTIDE SEQUENCE [LARGE SCALE GENOMIC DNA]</scope>
    <source>
        <strain evidence="8 9">B11</strain>
    </source>
</reference>
<evidence type="ECO:0000256" key="4">
    <source>
        <dbReference type="ARBA" id="ARBA00022692"/>
    </source>
</evidence>
<organism evidence="8 9">
    <name type="scientific">Ehrlichia minasensis</name>
    <dbReference type="NCBI Taxonomy" id="1242993"/>
    <lineage>
        <taxon>Bacteria</taxon>
        <taxon>Pseudomonadati</taxon>
        <taxon>Pseudomonadota</taxon>
        <taxon>Alphaproteobacteria</taxon>
        <taxon>Rickettsiales</taxon>
        <taxon>Anaplasmataceae</taxon>
        <taxon>Ehrlichia</taxon>
    </lineage>
</organism>
<proteinExistence type="inferred from homology"/>
<dbReference type="PANTHER" id="PTHR34584">
    <property type="entry name" value="NA(+)/H(+) ANTIPORTER SUBUNIT E1"/>
    <property type="match status" value="1"/>
</dbReference>
<keyword evidence="9" id="KW-1185">Reference proteome</keyword>
<accession>A0A4V2BQN1</accession>
<keyword evidence="4 7" id="KW-0812">Transmembrane</keyword>
<dbReference type="InterPro" id="IPR002758">
    <property type="entry name" value="Cation_antiport_E"/>
</dbReference>
<dbReference type="RefSeq" id="WP_045170827.1">
    <property type="nucleotide sequence ID" value="NZ_QOHL01000015.1"/>
</dbReference>
<keyword evidence="5 7" id="KW-1133">Transmembrane helix</keyword>
<dbReference type="STRING" id="1242993.ehr_00233"/>
<dbReference type="PROSITE" id="PS51257">
    <property type="entry name" value="PROKAR_LIPOPROTEIN"/>
    <property type="match status" value="1"/>
</dbReference>
<keyword evidence="6 7" id="KW-0472">Membrane</keyword>
<evidence type="ECO:0000256" key="2">
    <source>
        <dbReference type="ARBA" id="ARBA00006228"/>
    </source>
</evidence>
<evidence type="ECO:0000313" key="9">
    <source>
        <dbReference type="Proteomes" id="UP000293377"/>
    </source>
</evidence>
<dbReference type="PANTHER" id="PTHR34584:SF1">
    <property type="entry name" value="NA(+)_H(+) ANTIPORTER SUBUNIT E1"/>
    <property type="match status" value="1"/>
</dbReference>
<evidence type="ECO:0000313" key="8">
    <source>
        <dbReference type="EMBL" id="RZB12564.1"/>
    </source>
</evidence>
<evidence type="ECO:0000256" key="6">
    <source>
        <dbReference type="ARBA" id="ARBA00023136"/>
    </source>
</evidence>
<protein>
    <submittedName>
        <fullName evidence="8">Sodium:proton antiporter</fullName>
    </submittedName>
</protein>
<dbReference type="GO" id="GO:0008324">
    <property type="term" value="F:monoatomic cation transmembrane transporter activity"/>
    <property type="evidence" value="ECO:0007669"/>
    <property type="project" value="InterPro"/>
</dbReference>
<sequence length="160" mass="18279">MKKFFILFIFWLILSGYFDLFFITLGAVSCITTLVITRILKNAIPLNENYTYYQPRTHTFILHLLSYFAWLIQQAILSNIHIIKKVWNFRTNINPPIFKVIQSKQTTGLNALIVANSITFTPGTVSIDVTDTTPYKITVLAIDQESMSGVVDIDNKVITL</sequence>
<comment type="similarity">
    <text evidence="2">Belongs to the CPA3 antiporters (TC 2.A.63) subunit E family.</text>
</comment>
<dbReference type="Proteomes" id="UP000293377">
    <property type="component" value="Unassembled WGS sequence"/>
</dbReference>
<dbReference type="OrthoDB" id="9807187at2"/>
<comment type="caution">
    <text evidence="8">The sequence shown here is derived from an EMBL/GenBank/DDBJ whole genome shotgun (WGS) entry which is preliminary data.</text>
</comment>
<dbReference type="AlphaFoldDB" id="A0A4V2BQN1"/>
<dbReference type="GO" id="GO:0005886">
    <property type="term" value="C:plasma membrane"/>
    <property type="evidence" value="ECO:0007669"/>
    <property type="project" value="UniProtKB-SubCell"/>
</dbReference>
<evidence type="ECO:0000256" key="5">
    <source>
        <dbReference type="ARBA" id="ARBA00022989"/>
    </source>
</evidence>
<comment type="subcellular location">
    <subcellularLocation>
        <location evidence="1">Cell membrane</location>
        <topology evidence="1">Multi-pass membrane protein</topology>
    </subcellularLocation>
</comment>
<feature type="transmembrane region" description="Helical" evidence="7">
    <location>
        <begin position="7"/>
        <end position="40"/>
    </location>
</feature>
<name>A0A4V2BQN1_9RICK</name>
<dbReference type="EMBL" id="QOHL01000015">
    <property type="protein sequence ID" value="RZB12564.1"/>
    <property type="molecule type" value="Genomic_DNA"/>
</dbReference>